<evidence type="ECO:0000256" key="2">
    <source>
        <dbReference type="SAM" id="MobiDB-lite"/>
    </source>
</evidence>
<keyword evidence="5" id="KW-1185">Reference proteome</keyword>
<evidence type="ECO:0000313" key="4">
    <source>
        <dbReference type="EMBL" id="CAD2215456.1"/>
    </source>
</evidence>
<name>A0A7G2C6V0_9TRYP</name>
<dbReference type="AlphaFoldDB" id="A0A7G2C6V0"/>
<evidence type="ECO:0000256" key="1">
    <source>
        <dbReference type="SAM" id="Coils"/>
    </source>
</evidence>
<keyword evidence="1" id="KW-0175">Coiled coil</keyword>
<feature type="signal peptide" evidence="3">
    <location>
        <begin position="1"/>
        <end position="19"/>
    </location>
</feature>
<evidence type="ECO:0000256" key="3">
    <source>
        <dbReference type="SAM" id="SignalP"/>
    </source>
</evidence>
<dbReference type="Proteomes" id="UP000515908">
    <property type="component" value="Chromosome 05"/>
</dbReference>
<feature type="region of interest" description="Disordered" evidence="2">
    <location>
        <begin position="348"/>
        <end position="377"/>
    </location>
</feature>
<dbReference type="EMBL" id="LR877149">
    <property type="protein sequence ID" value="CAD2215456.1"/>
    <property type="molecule type" value="Genomic_DNA"/>
</dbReference>
<dbReference type="VEuPathDB" id="TriTrypDB:ADEAN_000291100"/>
<organism evidence="4 5">
    <name type="scientific">Angomonas deanei</name>
    <dbReference type="NCBI Taxonomy" id="59799"/>
    <lineage>
        <taxon>Eukaryota</taxon>
        <taxon>Discoba</taxon>
        <taxon>Euglenozoa</taxon>
        <taxon>Kinetoplastea</taxon>
        <taxon>Metakinetoplastina</taxon>
        <taxon>Trypanosomatida</taxon>
        <taxon>Trypanosomatidae</taxon>
        <taxon>Strigomonadinae</taxon>
        <taxon>Angomonas</taxon>
    </lineage>
</organism>
<feature type="compositionally biased region" description="Basic residues" evidence="2">
    <location>
        <begin position="352"/>
        <end position="363"/>
    </location>
</feature>
<gene>
    <name evidence="4" type="ORF">ADEAN_000291100</name>
</gene>
<reference evidence="4 5" key="1">
    <citation type="submission" date="2020-08" db="EMBL/GenBank/DDBJ databases">
        <authorList>
            <person name="Newling K."/>
            <person name="Davey J."/>
            <person name="Forrester S."/>
        </authorList>
    </citation>
    <scope>NUCLEOTIDE SEQUENCE [LARGE SCALE GENOMIC DNA]</scope>
    <source>
        <strain evidence="5">Crithidia deanei Carvalho (ATCC PRA-265)</strain>
    </source>
</reference>
<proteinExistence type="predicted"/>
<feature type="coiled-coil region" evidence="1">
    <location>
        <begin position="666"/>
        <end position="693"/>
    </location>
</feature>
<protein>
    <submittedName>
        <fullName evidence="4">Uncharacterized protein</fullName>
    </submittedName>
</protein>
<accession>A0A7G2C6V0</accession>
<feature type="chain" id="PRO_5029017596" evidence="3">
    <location>
        <begin position="20"/>
        <end position="695"/>
    </location>
</feature>
<sequence>MRIAISVLATSYLILFCSFTVRMNYSPGLVCLYYYPSIDQRRDAMPSQSYTFEDFLTRLERSPVNHMSPLYHENKQLFIHRPDMFTKAVLSVQWEKGLALLQAAYYTQPIAAETYRGLLSRMLLHNKHVNRIGGGRLVSWQAAMSVFMEAVVAHGTTLPTKLHVSTLKLLAPHKQWLSAIQVLQLGQANEQLTKPMVVEAAASCACSAAWREGLQLLLHVHQQEPTLLSGAIESLRPPGTDVLSSADNGQTALLEGPSPGPTSEQLHLLKIVNEVVSATPWEVAMKHALCHSYLTHLIASTTLPPEEKTKLLTAALAQFPWDITLKLLCAYGEPELLDDEEWNRVQLLGPPKQKRGRKKKKSQKQLSATEEAAPEDALTEELHEGNMDLVLRSAETLRDKLQLLESSPETVSALVSVLAQKMPTVEMTLTLIEKSAAWTIRSPIVVQTILEKCAEEEEGWRPASNLLLQLSQHSVRLPAEVISKIVLQLRAARQTGILVQLLQRCIIPNQYKLTEAAHVAMFEAVLAHNKAYYTLQRANRLAGKDASCVHWLTALSCATDLQAPVIEDRVVATGTGESKGAISNRPEVVRRTVEKPLSDRVLALLIHICAAADSPHGALKAMGYARTVNKTELPCSDEIRALLYCAVYDRPYEAEAIVSKAREKLNEKESKSLEKLLETIREAKITKESSKERVE</sequence>
<evidence type="ECO:0000313" key="5">
    <source>
        <dbReference type="Proteomes" id="UP000515908"/>
    </source>
</evidence>
<keyword evidence="3" id="KW-0732">Signal</keyword>
<dbReference type="OrthoDB" id="272026at2759"/>